<dbReference type="RefSeq" id="WP_379954926.1">
    <property type="nucleotide sequence ID" value="NZ_JAUYVI010000002.1"/>
</dbReference>
<evidence type="ECO:0000256" key="3">
    <source>
        <dbReference type="ARBA" id="ARBA00022692"/>
    </source>
</evidence>
<evidence type="ECO:0000313" key="8">
    <source>
        <dbReference type="Proteomes" id="UP001230156"/>
    </source>
</evidence>
<keyword evidence="8" id="KW-1185">Reference proteome</keyword>
<proteinExistence type="predicted"/>
<feature type="transmembrane region" description="Helical" evidence="6">
    <location>
        <begin position="305"/>
        <end position="326"/>
    </location>
</feature>
<sequence>MSWTATGAAPKPATPAWMKTIRPQHVLVLLFLIAYPLVASPFWTVQIGAQSLFLGVIALSLMFLAGYGGMVSLSQMTVAGVAGYMVAVFGTNSTHPLFGWPLWAAVPIAIVIATAFATLIGIISVRTAGIYTIMITLAIGVAAFYFAQQNYEIFNGHSGFAGLPGPVGFGMDWRAPMPFYYMSLAVAALSYLAVVYLARSTFGLTLQAIRDNARRMNALGFNVNLHRVVAHAVAGLIAAIGGLLYVWMNGRVSPGTIDIGPVIDILVIAVIGGLRHPIGPFIGAVLFVLMKNFAIDLISPERFNTLIGLIFLAIVLVSPDGLLGLWRLASDRLKAAGLNGSTGRQWGNNSWRNNNGK</sequence>
<evidence type="ECO:0000313" key="7">
    <source>
        <dbReference type="EMBL" id="MDQ7247523.1"/>
    </source>
</evidence>
<protein>
    <submittedName>
        <fullName evidence="7">Branched-chain amino acid ABC transporter permease</fullName>
    </submittedName>
</protein>
<feature type="transmembrane region" description="Helical" evidence="6">
    <location>
        <begin position="76"/>
        <end position="94"/>
    </location>
</feature>
<keyword evidence="4 6" id="KW-1133">Transmembrane helix</keyword>
<evidence type="ECO:0000256" key="5">
    <source>
        <dbReference type="ARBA" id="ARBA00023136"/>
    </source>
</evidence>
<feature type="transmembrane region" description="Helical" evidence="6">
    <location>
        <begin position="219"/>
        <end position="248"/>
    </location>
</feature>
<reference evidence="8" key="1">
    <citation type="submission" date="2023-08" db="EMBL/GenBank/DDBJ databases">
        <title>Rhodospirillaceae gen. nov., a novel taxon isolated from the Yangtze River Yuezi River estuary sludge.</title>
        <authorList>
            <person name="Ruan L."/>
        </authorList>
    </citation>
    <scope>NUCLEOTIDE SEQUENCE [LARGE SCALE GENOMIC DNA]</scope>
    <source>
        <strain evidence="8">R-7</strain>
    </source>
</reference>
<keyword evidence="3 6" id="KW-0812">Transmembrane</keyword>
<feature type="transmembrane region" description="Helical" evidence="6">
    <location>
        <begin position="130"/>
        <end position="147"/>
    </location>
</feature>
<comment type="subcellular location">
    <subcellularLocation>
        <location evidence="1">Cell membrane</location>
        <topology evidence="1">Multi-pass membrane protein</topology>
    </subcellularLocation>
</comment>
<feature type="transmembrane region" description="Helical" evidence="6">
    <location>
        <begin position="100"/>
        <end position="123"/>
    </location>
</feature>
<keyword evidence="2" id="KW-1003">Cell membrane</keyword>
<dbReference type="EMBL" id="JAUYVI010000002">
    <property type="protein sequence ID" value="MDQ7247523.1"/>
    <property type="molecule type" value="Genomic_DNA"/>
</dbReference>
<comment type="caution">
    <text evidence="7">The sequence shown here is derived from an EMBL/GenBank/DDBJ whole genome shotgun (WGS) entry which is preliminary data.</text>
</comment>
<feature type="transmembrane region" description="Helical" evidence="6">
    <location>
        <begin position="26"/>
        <end position="45"/>
    </location>
</feature>
<keyword evidence="5 6" id="KW-0472">Membrane</keyword>
<feature type="transmembrane region" description="Helical" evidence="6">
    <location>
        <begin position="179"/>
        <end position="198"/>
    </location>
</feature>
<dbReference type="InterPro" id="IPR043428">
    <property type="entry name" value="LivM-like"/>
</dbReference>
<dbReference type="PANTHER" id="PTHR30482:SF17">
    <property type="entry name" value="ABC TRANSPORTER ATP-BINDING PROTEIN"/>
    <property type="match status" value="1"/>
</dbReference>
<dbReference type="PANTHER" id="PTHR30482">
    <property type="entry name" value="HIGH-AFFINITY BRANCHED-CHAIN AMINO ACID TRANSPORT SYSTEM PERMEASE"/>
    <property type="match status" value="1"/>
</dbReference>
<dbReference type="InterPro" id="IPR001851">
    <property type="entry name" value="ABC_transp_permease"/>
</dbReference>
<accession>A0ABU0YLB7</accession>
<gene>
    <name evidence="7" type="ORF">Q8A70_07580</name>
</gene>
<organism evidence="7 8">
    <name type="scientific">Dongia sedimenti</name>
    <dbReference type="NCBI Taxonomy" id="3064282"/>
    <lineage>
        <taxon>Bacteria</taxon>
        <taxon>Pseudomonadati</taxon>
        <taxon>Pseudomonadota</taxon>
        <taxon>Alphaproteobacteria</taxon>
        <taxon>Rhodospirillales</taxon>
        <taxon>Dongiaceae</taxon>
        <taxon>Dongia</taxon>
    </lineage>
</organism>
<dbReference type="Pfam" id="PF02653">
    <property type="entry name" value="BPD_transp_2"/>
    <property type="match status" value="1"/>
</dbReference>
<dbReference type="Proteomes" id="UP001230156">
    <property type="component" value="Unassembled WGS sequence"/>
</dbReference>
<evidence type="ECO:0000256" key="6">
    <source>
        <dbReference type="SAM" id="Phobius"/>
    </source>
</evidence>
<evidence type="ECO:0000256" key="1">
    <source>
        <dbReference type="ARBA" id="ARBA00004651"/>
    </source>
</evidence>
<feature type="transmembrane region" description="Helical" evidence="6">
    <location>
        <begin position="51"/>
        <end position="69"/>
    </location>
</feature>
<dbReference type="CDD" id="cd06581">
    <property type="entry name" value="TM_PBP1_LivM_like"/>
    <property type="match status" value="1"/>
</dbReference>
<evidence type="ECO:0000256" key="4">
    <source>
        <dbReference type="ARBA" id="ARBA00022989"/>
    </source>
</evidence>
<name>A0ABU0YLB7_9PROT</name>
<evidence type="ECO:0000256" key="2">
    <source>
        <dbReference type="ARBA" id="ARBA00022475"/>
    </source>
</evidence>